<dbReference type="AlphaFoldDB" id="A0A9Q4FUX3"/>
<reference evidence="2" key="1">
    <citation type="submission" date="2020-06" db="EMBL/GenBank/DDBJ databases">
        <title>Insight into the genomes of haloalkaliphilic bacilli from Kenyan soda lakes.</title>
        <authorList>
            <person name="Mwirichia R."/>
            <person name="Villamizar G.C."/>
            <person name="Poehlein A."/>
            <person name="Mugweru J."/>
            <person name="Kipnyargis A."/>
            <person name="Kiplimo D."/>
            <person name="Orwa P."/>
            <person name="Daniel R."/>
        </authorList>
    </citation>
    <scope>NUCLEOTIDE SEQUENCE</scope>
    <source>
        <strain evidence="2">B1096_S55</strain>
    </source>
</reference>
<keyword evidence="1" id="KW-0812">Transmembrane</keyword>
<dbReference type="EMBL" id="JABXYM010000001">
    <property type="protein sequence ID" value="MCR6095235.1"/>
    <property type="molecule type" value="Genomic_DNA"/>
</dbReference>
<proteinExistence type="predicted"/>
<comment type="caution">
    <text evidence="2">The sequence shown here is derived from an EMBL/GenBank/DDBJ whole genome shotgun (WGS) entry which is preliminary data.</text>
</comment>
<keyword evidence="3" id="KW-1185">Reference proteome</keyword>
<keyword evidence="1" id="KW-0472">Membrane</keyword>
<gene>
    <name evidence="2" type="ORF">HXA33_01555</name>
</gene>
<evidence type="ECO:0000313" key="3">
    <source>
        <dbReference type="Proteomes" id="UP001057753"/>
    </source>
</evidence>
<accession>A0A9Q4FUX3</accession>
<dbReference type="Proteomes" id="UP001057753">
    <property type="component" value="Unassembled WGS sequence"/>
</dbReference>
<protein>
    <submittedName>
        <fullName evidence="2">DNA-binding protein</fullName>
    </submittedName>
</protein>
<keyword evidence="2" id="KW-0238">DNA-binding</keyword>
<dbReference type="RefSeq" id="WP_257819917.1">
    <property type="nucleotide sequence ID" value="NZ_JABXYM010000001.1"/>
</dbReference>
<feature type="transmembrane region" description="Helical" evidence="1">
    <location>
        <begin position="6"/>
        <end position="23"/>
    </location>
</feature>
<sequence>MDGFALGMFLLAIGFSLMGYFIGKGLQNFSRPDKGHNYNHLIKESDLKFYLNLSQEEVEELLHKYPNPPKVELKGTTYYLYNQLMDWLSSNDLSTKYENEKVD</sequence>
<dbReference type="GO" id="GO:0003677">
    <property type="term" value="F:DNA binding"/>
    <property type="evidence" value="ECO:0007669"/>
    <property type="project" value="UniProtKB-KW"/>
</dbReference>
<evidence type="ECO:0000313" key="2">
    <source>
        <dbReference type="EMBL" id="MCR6095235.1"/>
    </source>
</evidence>
<evidence type="ECO:0000256" key="1">
    <source>
        <dbReference type="SAM" id="Phobius"/>
    </source>
</evidence>
<keyword evidence="1" id="KW-1133">Transmembrane helix</keyword>
<name>A0A9Q4FUX3_SALAG</name>
<organism evidence="2 3">
    <name type="scientific">Salipaludibacillus agaradhaerens</name>
    <name type="common">Bacillus agaradhaerens</name>
    <dbReference type="NCBI Taxonomy" id="76935"/>
    <lineage>
        <taxon>Bacteria</taxon>
        <taxon>Bacillati</taxon>
        <taxon>Bacillota</taxon>
        <taxon>Bacilli</taxon>
        <taxon>Bacillales</taxon>
        <taxon>Bacillaceae</taxon>
    </lineage>
</organism>